<proteinExistence type="predicted"/>
<dbReference type="Proteomes" id="UP000019426">
    <property type="component" value="Chromosome M2/40_rep1"/>
</dbReference>
<dbReference type="KEGG" id="clt:CM240_2024"/>
<dbReference type="Pfam" id="PF13646">
    <property type="entry name" value="HEAT_2"/>
    <property type="match status" value="1"/>
</dbReference>
<accession>W6S4B5</accession>
<dbReference type="EMBL" id="HG917868">
    <property type="protein sequence ID" value="CDM69182.2"/>
    <property type="molecule type" value="Genomic_DNA"/>
</dbReference>
<dbReference type="InterPro" id="IPR016024">
    <property type="entry name" value="ARM-type_fold"/>
</dbReference>
<evidence type="ECO:0008006" key="3">
    <source>
        <dbReference type="Google" id="ProtNLM"/>
    </source>
</evidence>
<evidence type="ECO:0000313" key="2">
    <source>
        <dbReference type="Proteomes" id="UP000019426"/>
    </source>
</evidence>
<name>W6S4B5_9CLOT</name>
<dbReference type="Gene3D" id="1.25.10.10">
    <property type="entry name" value="Leucine-rich Repeat Variant"/>
    <property type="match status" value="1"/>
</dbReference>
<dbReference type="AlphaFoldDB" id="W6S4B5"/>
<gene>
    <name evidence="1" type="ORF">CM240_2024</name>
</gene>
<dbReference type="SUPFAM" id="SSF48371">
    <property type="entry name" value="ARM repeat"/>
    <property type="match status" value="1"/>
</dbReference>
<evidence type="ECO:0000313" key="1">
    <source>
        <dbReference type="EMBL" id="CDM69182.2"/>
    </source>
</evidence>
<sequence>MNLDNLHEATEEEITYYLFLNGYSVKNLMAIRRLPKEEIQRHIVEGKMKYKVIEKASNPKELLDKLCKTPKDDKIHTLNMLDKDIKDQLIDYIRKKYVNLYSKEKETALWIIGELKAEEAMDVLIKGAVHKFVNVKRMALSAMAKIGSKKGEAAVIRALEDENPQVVAYAVKALITINPDGHKDKVQEIRRNSRNKGISMACDKYLNSAQ</sequence>
<dbReference type="eggNOG" id="COG1413">
    <property type="taxonomic scope" value="Bacteria"/>
</dbReference>
<protein>
    <recommendedName>
        <fullName evidence="3">PBS lyase HEAT domain protein repeat-containing protein</fullName>
    </recommendedName>
</protein>
<keyword evidence="2" id="KW-1185">Reference proteome</keyword>
<dbReference type="STRING" id="1216932.CM240_2024"/>
<dbReference type="InterPro" id="IPR011989">
    <property type="entry name" value="ARM-like"/>
</dbReference>
<organism evidence="1 2">
    <name type="scientific">Clostridium bornimense</name>
    <dbReference type="NCBI Taxonomy" id="1216932"/>
    <lineage>
        <taxon>Bacteria</taxon>
        <taxon>Bacillati</taxon>
        <taxon>Bacillota</taxon>
        <taxon>Clostridia</taxon>
        <taxon>Eubacteriales</taxon>
        <taxon>Clostridiaceae</taxon>
        <taxon>Clostridium</taxon>
    </lineage>
</organism>
<reference evidence="1 2" key="1">
    <citation type="submission" date="2013-11" db="EMBL/GenBank/DDBJ databases">
        <title>Complete genome sequence of Clostridum sp. M2/40.</title>
        <authorList>
            <person name="Wibberg D."/>
            <person name="Puehler A."/>
            <person name="Schlueter A."/>
        </authorList>
    </citation>
    <scope>NUCLEOTIDE SEQUENCE [LARGE SCALE GENOMIC DNA]</scope>
    <source>
        <strain evidence="2">M2/40</strain>
    </source>
</reference>